<evidence type="ECO:0000256" key="2">
    <source>
        <dbReference type="ARBA" id="ARBA00006679"/>
    </source>
</evidence>
<keyword evidence="4 7" id="KW-0812">Transmembrane</keyword>
<dbReference type="InterPro" id="IPR051907">
    <property type="entry name" value="DoxX-like_oxidoreductase"/>
</dbReference>
<keyword evidence="3" id="KW-1003">Cell membrane</keyword>
<feature type="transmembrane region" description="Helical" evidence="7">
    <location>
        <begin position="21"/>
        <end position="39"/>
    </location>
</feature>
<protein>
    <submittedName>
        <fullName evidence="8">DoxX family protein</fullName>
    </submittedName>
</protein>
<evidence type="ECO:0000313" key="8">
    <source>
        <dbReference type="EMBL" id="MDT0353394.1"/>
    </source>
</evidence>
<keyword evidence="6 7" id="KW-0472">Membrane</keyword>
<evidence type="ECO:0000256" key="3">
    <source>
        <dbReference type="ARBA" id="ARBA00022475"/>
    </source>
</evidence>
<evidence type="ECO:0000256" key="1">
    <source>
        <dbReference type="ARBA" id="ARBA00004651"/>
    </source>
</evidence>
<comment type="caution">
    <text evidence="8">The sequence shown here is derived from an EMBL/GenBank/DDBJ whole genome shotgun (WGS) entry which is preliminary data.</text>
</comment>
<dbReference type="Proteomes" id="UP001183202">
    <property type="component" value="Unassembled WGS sequence"/>
</dbReference>
<accession>A0ABU2NLB1</accession>
<evidence type="ECO:0000313" key="9">
    <source>
        <dbReference type="Proteomes" id="UP001183202"/>
    </source>
</evidence>
<evidence type="ECO:0000256" key="5">
    <source>
        <dbReference type="ARBA" id="ARBA00022989"/>
    </source>
</evidence>
<evidence type="ECO:0000256" key="6">
    <source>
        <dbReference type="ARBA" id="ARBA00023136"/>
    </source>
</evidence>
<dbReference type="Pfam" id="PF07681">
    <property type="entry name" value="DoxX"/>
    <property type="match status" value="1"/>
</dbReference>
<dbReference type="PANTHER" id="PTHR33452:SF1">
    <property type="entry name" value="INNER MEMBRANE PROTEIN YPHA-RELATED"/>
    <property type="match status" value="1"/>
</dbReference>
<dbReference type="InterPro" id="IPR032808">
    <property type="entry name" value="DoxX"/>
</dbReference>
<evidence type="ECO:0000256" key="7">
    <source>
        <dbReference type="SAM" id="Phobius"/>
    </source>
</evidence>
<reference evidence="9" key="1">
    <citation type="submission" date="2023-07" db="EMBL/GenBank/DDBJ databases">
        <title>30 novel species of actinomycetes from the DSMZ collection.</title>
        <authorList>
            <person name="Nouioui I."/>
        </authorList>
    </citation>
    <scope>NUCLEOTIDE SEQUENCE [LARGE SCALE GENOMIC DNA]</scope>
    <source>
        <strain evidence="9">DSM 45834</strain>
    </source>
</reference>
<sequence length="121" mass="12457">MTTEDTSVIRPSSTVVRTTRDVVLLISRVGLGVLMLAHAKLEYDFGGGSLAGVGTLFEQSDVPLPAISGPANVLLESVGGLAMILGLGVPIVGVLMAANMVGAWVLVHTSGLYAMDHNAAR</sequence>
<comment type="subcellular location">
    <subcellularLocation>
        <location evidence="1">Cell membrane</location>
        <topology evidence="1">Multi-pass membrane protein</topology>
    </subcellularLocation>
</comment>
<dbReference type="EMBL" id="JAVREJ010000031">
    <property type="protein sequence ID" value="MDT0353394.1"/>
    <property type="molecule type" value="Genomic_DNA"/>
</dbReference>
<keyword evidence="9" id="KW-1185">Reference proteome</keyword>
<feature type="transmembrane region" description="Helical" evidence="7">
    <location>
        <begin position="81"/>
        <end position="107"/>
    </location>
</feature>
<proteinExistence type="inferred from homology"/>
<keyword evidence="5 7" id="KW-1133">Transmembrane helix</keyword>
<comment type="similarity">
    <text evidence="2">Belongs to the DoxX family.</text>
</comment>
<organism evidence="8 9">
    <name type="scientific">Pseudonocardia charpentierae</name>
    <dbReference type="NCBI Taxonomy" id="3075545"/>
    <lineage>
        <taxon>Bacteria</taxon>
        <taxon>Bacillati</taxon>
        <taxon>Actinomycetota</taxon>
        <taxon>Actinomycetes</taxon>
        <taxon>Pseudonocardiales</taxon>
        <taxon>Pseudonocardiaceae</taxon>
        <taxon>Pseudonocardia</taxon>
    </lineage>
</organism>
<name>A0ABU2NLB1_9PSEU</name>
<gene>
    <name evidence="8" type="ORF">RM445_28195</name>
</gene>
<evidence type="ECO:0000256" key="4">
    <source>
        <dbReference type="ARBA" id="ARBA00022692"/>
    </source>
</evidence>
<dbReference type="PANTHER" id="PTHR33452">
    <property type="entry name" value="OXIDOREDUCTASE CATD-RELATED"/>
    <property type="match status" value="1"/>
</dbReference>
<dbReference type="RefSeq" id="WP_311559908.1">
    <property type="nucleotide sequence ID" value="NZ_JAVREJ010000031.1"/>
</dbReference>